<keyword evidence="1" id="KW-0805">Transcription regulation</keyword>
<evidence type="ECO:0000256" key="1">
    <source>
        <dbReference type="ARBA" id="ARBA00023015"/>
    </source>
</evidence>
<sequence length="238" mass="25706">MARSNSDTPQKAAPRRRRQGRPPADASAPDATRNALLDAATRLFARLGYEPVTTGAIAAEAGVTQSIVHYHFGSKQKIWEAAIDRLMVERIAFYDTLAEKPGTTGPGGSDPLTRLKLLTRGLIAANAHNPDFARMTVHEGSVPGDRMQWLVDSYMKTAFDKFEAAIRDAMAAGAIREMPVRDVTCIIVFGASLIFTFSGAVEKMYGTPLTDPEGSASYADSFIDILFNGLMPAAPARD</sequence>
<dbReference type="InterPro" id="IPR001647">
    <property type="entry name" value="HTH_TetR"/>
</dbReference>
<accession>A0ABU9YM78</accession>
<dbReference type="InterPro" id="IPR041474">
    <property type="entry name" value="NicS_C"/>
</dbReference>
<keyword evidence="2 4" id="KW-0238">DNA-binding</keyword>
<keyword evidence="8" id="KW-1185">Reference proteome</keyword>
<dbReference type="Proteomes" id="UP001413721">
    <property type="component" value="Unassembled WGS sequence"/>
</dbReference>
<dbReference type="Pfam" id="PF00440">
    <property type="entry name" value="TetR_N"/>
    <property type="match status" value="1"/>
</dbReference>
<dbReference type="Gene3D" id="1.10.357.10">
    <property type="entry name" value="Tetracycline Repressor, domain 2"/>
    <property type="match status" value="1"/>
</dbReference>
<reference evidence="7 8" key="1">
    <citation type="submission" date="2024-03" db="EMBL/GenBank/DDBJ databases">
        <title>High-quality draft genome sequencing of Tistrella sp. BH-R2-4.</title>
        <authorList>
            <person name="Dong C."/>
        </authorList>
    </citation>
    <scope>NUCLEOTIDE SEQUENCE [LARGE SCALE GENOMIC DNA]</scope>
    <source>
        <strain evidence="7 8">BH-R2-4</strain>
    </source>
</reference>
<evidence type="ECO:0000256" key="3">
    <source>
        <dbReference type="ARBA" id="ARBA00023163"/>
    </source>
</evidence>
<protein>
    <submittedName>
        <fullName evidence="7">TetR/AcrR family transcriptional regulator</fullName>
    </submittedName>
</protein>
<dbReference type="PROSITE" id="PS50977">
    <property type="entry name" value="HTH_TETR_2"/>
    <property type="match status" value="1"/>
</dbReference>
<dbReference type="SUPFAM" id="SSF48498">
    <property type="entry name" value="Tetracyclin repressor-like, C-terminal domain"/>
    <property type="match status" value="1"/>
</dbReference>
<evidence type="ECO:0000256" key="4">
    <source>
        <dbReference type="PROSITE-ProRule" id="PRU00335"/>
    </source>
</evidence>
<dbReference type="InterPro" id="IPR036271">
    <property type="entry name" value="Tet_transcr_reg_TetR-rel_C_sf"/>
</dbReference>
<feature type="domain" description="HTH tetR-type" evidence="6">
    <location>
        <begin position="30"/>
        <end position="90"/>
    </location>
</feature>
<dbReference type="PANTHER" id="PTHR30055:SF234">
    <property type="entry name" value="HTH-TYPE TRANSCRIPTIONAL REGULATOR BETI"/>
    <property type="match status" value="1"/>
</dbReference>
<dbReference type="InterPro" id="IPR009057">
    <property type="entry name" value="Homeodomain-like_sf"/>
</dbReference>
<dbReference type="RefSeq" id="WP_345932822.1">
    <property type="nucleotide sequence ID" value="NZ_JBBKTV010000004.1"/>
</dbReference>
<feature type="DNA-binding region" description="H-T-H motif" evidence="4">
    <location>
        <begin position="53"/>
        <end position="72"/>
    </location>
</feature>
<keyword evidence="3" id="KW-0804">Transcription</keyword>
<name>A0ABU9YM78_9PROT</name>
<evidence type="ECO:0000259" key="6">
    <source>
        <dbReference type="PROSITE" id="PS50977"/>
    </source>
</evidence>
<comment type="caution">
    <text evidence="7">The sequence shown here is derived from an EMBL/GenBank/DDBJ whole genome shotgun (WGS) entry which is preliminary data.</text>
</comment>
<gene>
    <name evidence="7" type="ORF">WG926_15345</name>
</gene>
<dbReference type="Pfam" id="PF17938">
    <property type="entry name" value="TetR_C_29"/>
    <property type="match status" value="1"/>
</dbReference>
<feature type="region of interest" description="Disordered" evidence="5">
    <location>
        <begin position="1"/>
        <end position="32"/>
    </location>
</feature>
<evidence type="ECO:0000256" key="2">
    <source>
        <dbReference type="ARBA" id="ARBA00023125"/>
    </source>
</evidence>
<dbReference type="EMBL" id="JBBKTW010000005">
    <property type="protein sequence ID" value="MEN2989690.1"/>
    <property type="molecule type" value="Genomic_DNA"/>
</dbReference>
<dbReference type="SUPFAM" id="SSF46689">
    <property type="entry name" value="Homeodomain-like"/>
    <property type="match status" value="1"/>
</dbReference>
<dbReference type="PANTHER" id="PTHR30055">
    <property type="entry name" value="HTH-TYPE TRANSCRIPTIONAL REGULATOR RUTR"/>
    <property type="match status" value="1"/>
</dbReference>
<dbReference type="PRINTS" id="PR00455">
    <property type="entry name" value="HTHTETR"/>
</dbReference>
<dbReference type="InterPro" id="IPR050109">
    <property type="entry name" value="HTH-type_TetR-like_transc_reg"/>
</dbReference>
<evidence type="ECO:0000313" key="8">
    <source>
        <dbReference type="Proteomes" id="UP001413721"/>
    </source>
</evidence>
<organism evidence="7 8">
    <name type="scientific">Tistrella arctica</name>
    <dbReference type="NCBI Taxonomy" id="3133430"/>
    <lineage>
        <taxon>Bacteria</taxon>
        <taxon>Pseudomonadati</taxon>
        <taxon>Pseudomonadota</taxon>
        <taxon>Alphaproteobacteria</taxon>
        <taxon>Geminicoccales</taxon>
        <taxon>Geminicoccaceae</taxon>
        <taxon>Tistrella</taxon>
    </lineage>
</organism>
<proteinExistence type="predicted"/>
<evidence type="ECO:0000313" key="7">
    <source>
        <dbReference type="EMBL" id="MEN2989690.1"/>
    </source>
</evidence>
<evidence type="ECO:0000256" key="5">
    <source>
        <dbReference type="SAM" id="MobiDB-lite"/>
    </source>
</evidence>